<dbReference type="PANTHER" id="PTHR10000">
    <property type="entry name" value="PHOSPHOSERINE PHOSPHATASE"/>
    <property type="match status" value="1"/>
</dbReference>
<evidence type="ECO:0000256" key="3">
    <source>
        <dbReference type="SAM" id="MobiDB-lite"/>
    </source>
</evidence>
<dbReference type="Gene3D" id="3.40.50.1000">
    <property type="entry name" value="HAD superfamily/HAD-like"/>
    <property type="match status" value="1"/>
</dbReference>
<evidence type="ECO:0000256" key="2">
    <source>
        <dbReference type="ARBA" id="ARBA00022801"/>
    </source>
</evidence>
<sequence>MRKSLADLLIFTDLDGSLLDHHSYRWDAAKPWLDRLAQAKVPLIVATSKTAAEVQQLQQQLGLSALPFIAENGAQIVFPAFWQQDTQLFGADYPSLLAALDQLRQQTGFAFQRLCRRRRRDGGRVDRTDLVGSASGAPARRLRTNPLVWQRPAAGDFPDAAGAARSDLDARRSLLPRDGPRGQQRQCRSLADQILPTATVPTFHHAQSRRWAKRHFLIARYRLRGADPWSADQAAGATRRFSRPAIPHAPAGTGRLA</sequence>
<dbReference type="SUPFAM" id="SSF56784">
    <property type="entry name" value="HAD-like"/>
    <property type="match status" value="1"/>
</dbReference>
<proteinExistence type="predicted"/>
<gene>
    <name evidence="4" type="primary">yedP</name>
    <name evidence="4" type="ORF">NCTC11214_04340</name>
</gene>
<feature type="region of interest" description="Disordered" evidence="3">
    <location>
        <begin position="235"/>
        <end position="257"/>
    </location>
</feature>
<dbReference type="KEGG" id="sof:NCTC11214_04340"/>
<accession>A0A447KYH1</accession>
<dbReference type="GO" id="GO:0000287">
    <property type="term" value="F:magnesium ion binding"/>
    <property type="evidence" value="ECO:0007669"/>
    <property type="project" value="UniProtKB-ARBA"/>
</dbReference>
<dbReference type="Pfam" id="PF08282">
    <property type="entry name" value="Hydrolase_3"/>
    <property type="match status" value="1"/>
</dbReference>
<name>A0A447KYH1_SEROD</name>
<dbReference type="AlphaFoldDB" id="A0A447KYH1"/>
<evidence type="ECO:0000313" key="4">
    <source>
        <dbReference type="EMBL" id="VDZ63134.1"/>
    </source>
</evidence>
<reference evidence="4 5" key="1">
    <citation type="submission" date="2018-12" db="EMBL/GenBank/DDBJ databases">
        <authorList>
            <consortium name="Pathogen Informatics"/>
        </authorList>
    </citation>
    <scope>NUCLEOTIDE SEQUENCE [LARGE SCALE GENOMIC DNA]</scope>
    <source>
        <strain evidence="4 5">NCTC11214</strain>
    </source>
</reference>
<dbReference type="InterPro" id="IPR006379">
    <property type="entry name" value="HAD-SF_hydro_IIB"/>
</dbReference>
<keyword evidence="2 4" id="KW-0378">Hydrolase</keyword>
<dbReference type="InterPro" id="IPR023214">
    <property type="entry name" value="HAD_sf"/>
</dbReference>
<evidence type="ECO:0000256" key="1">
    <source>
        <dbReference type="ARBA" id="ARBA00022723"/>
    </source>
</evidence>
<dbReference type="InterPro" id="IPR036412">
    <property type="entry name" value="HAD-like_sf"/>
</dbReference>
<protein>
    <submittedName>
        <fullName evidence="4">Mannosyl-3-phosphoglycerate phosphatase</fullName>
        <ecNumber evidence="4">3.1.3.70</ecNumber>
    </submittedName>
</protein>
<organism evidence="4 5">
    <name type="scientific">Serratia odorifera</name>
    <dbReference type="NCBI Taxonomy" id="618"/>
    <lineage>
        <taxon>Bacteria</taxon>
        <taxon>Pseudomonadati</taxon>
        <taxon>Pseudomonadota</taxon>
        <taxon>Gammaproteobacteria</taxon>
        <taxon>Enterobacterales</taxon>
        <taxon>Yersiniaceae</taxon>
        <taxon>Serratia</taxon>
    </lineage>
</organism>
<dbReference type="NCBIfam" id="TIGR01484">
    <property type="entry name" value="HAD-SF-IIB"/>
    <property type="match status" value="1"/>
</dbReference>
<dbReference type="EC" id="3.1.3.70" evidence="4"/>
<dbReference type="Proteomes" id="UP000281391">
    <property type="component" value="Chromosome"/>
</dbReference>
<evidence type="ECO:0000313" key="5">
    <source>
        <dbReference type="Proteomes" id="UP000281391"/>
    </source>
</evidence>
<dbReference type="EMBL" id="LR134117">
    <property type="protein sequence ID" value="VDZ63134.1"/>
    <property type="molecule type" value="Genomic_DNA"/>
</dbReference>
<keyword evidence="1" id="KW-0479">Metal-binding</keyword>
<dbReference type="GO" id="GO:0005829">
    <property type="term" value="C:cytosol"/>
    <property type="evidence" value="ECO:0007669"/>
    <property type="project" value="TreeGrafter"/>
</dbReference>
<dbReference type="GO" id="GO:0050531">
    <property type="term" value="F:mannosyl-3-phosphoglycerate phosphatase activity"/>
    <property type="evidence" value="ECO:0007669"/>
    <property type="project" value="UniProtKB-EC"/>
</dbReference>
<dbReference type="PANTHER" id="PTHR10000:SF8">
    <property type="entry name" value="HAD SUPERFAMILY HYDROLASE-LIKE, TYPE 3"/>
    <property type="match status" value="1"/>
</dbReference>